<accession>E3L2Z5</accession>
<dbReference type="InterPro" id="IPR006153">
    <property type="entry name" value="Cation/H_exchanger_TM"/>
</dbReference>
<feature type="region of interest" description="Disordered" evidence="11">
    <location>
        <begin position="1"/>
        <end position="24"/>
    </location>
</feature>
<feature type="compositionally biased region" description="Basic residues" evidence="11">
    <location>
        <begin position="1169"/>
        <end position="1180"/>
    </location>
</feature>
<dbReference type="InterPro" id="IPR004712">
    <property type="entry name" value="Na+/H+_antiporter_fungi"/>
</dbReference>
<evidence type="ECO:0000256" key="12">
    <source>
        <dbReference type="SAM" id="Phobius"/>
    </source>
</evidence>
<dbReference type="RefSeq" id="XP_003335339.2">
    <property type="nucleotide sequence ID" value="XM_003335291.2"/>
</dbReference>
<feature type="transmembrane region" description="Helical" evidence="12">
    <location>
        <begin position="640"/>
        <end position="656"/>
    </location>
</feature>
<keyword evidence="7" id="KW-0915">Sodium</keyword>
<dbReference type="GO" id="GO:0005886">
    <property type="term" value="C:plasma membrane"/>
    <property type="evidence" value="ECO:0000318"/>
    <property type="project" value="GO_Central"/>
</dbReference>
<reference key="1">
    <citation type="submission" date="2007-01" db="EMBL/GenBank/DDBJ databases">
        <title>The Genome Sequence of Puccinia graminis f. sp. tritici Strain CRL 75-36-700-3.</title>
        <authorList>
            <consortium name="The Broad Institute Genome Sequencing Platform"/>
            <person name="Birren B."/>
            <person name="Lander E."/>
            <person name="Galagan J."/>
            <person name="Nusbaum C."/>
            <person name="Devon K."/>
            <person name="Cuomo C."/>
            <person name="Jaffe D."/>
            <person name="Butler J."/>
            <person name="Alvarez P."/>
            <person name="Gnerre S."/>
            <person name="Grabherr M."/>
            <person name="Mauceli E."/>
            <person name="Brockman W."/>
            <person name="Young S."/>
            <person name="LaButti K."/>
            <person name="Sykes S."/>
            <person name="DeCaprio D."/>
            <person name="Crawford M."/>
            <person name="Koehrsen M."/>
            <person name="Engels R."/>
            <person name="Montgomery P."/>
            <person name="Pearson M."/>
            <person name="Howarth C."/>
            <person name="Larson L."/>
            <person name="White J."/>
            <person name="Zeng Q."/>
            <person name="Kodira C."/>
            <person name="Yandava C."/>
            <person name="Alvarado L."/>
            <person name="O'Leary S."/>
            <person name="Szabo L."/>
            <person name="Dean R."/>
            <person name="Schein J."/>
        </authorList>
    </citation>
    <scope>NUCLEOTIDE SEQUENCE</scope>
    <source>
        <strain>CRL 75-36-700-3</strain>
    </source>
</reference>
<evidence type="ECO:0000256" key="3">
    <source>
        <dbReference type="ARBA" id="ARBA00022448"/>
    </source>
</evidence>
<dbReference type="GO" id="GO:0035725">
    <property type="term" value="P:sodium ion transmembrane transport"/>
    <property type="evidence" value="ECO:0000318"/>
    <property type="project" value="GO_Central"/>
</dbReference>
<dbReference type="GeneID" id="10528333"/>
<dbReference type="Pfam" id="PF00999">
    <property type="entry name" value="Na_H_Exchanger"/>
    <property type="match status" value="1"/>
</dbReference>
<dbReference type="HOGENOM" id="CLU_265010_0_0_1"/>
<keyword evidence="3" id="KW-0813">Transport</keyword>
<feature type="transmembrane region" description="Helical" evidence="12">
    <location>
        <begin position="429"/>
        <end position="448"/>
    </location>
</feature>
<dbReference type="PANTHER" id="PTHR31382:SF4">
    <property type="entry name" value="NA(+)_H(+) ANTIPORTER"/>
    <property type="match status" value="1"/>
</dbReference>
<dbReference type="GO" id="GO:0036376">
    <property type="term" value="P:sodium ion export across plasma membrane"/>
    <property type="evidence" value="ECO:0007669"/>
    <property type="project" value="InterPro"/>
</dbReference>
<dbReference type="FunFam" id="1.20.1530.20:FF:000015">
    <property type="entry name" value="Na(+)/H(+) antiporter 2"/>
    <property type="match status" value="1"/>
</dbReference>
<feature type="transmembrane region" description="Helical" evidence="12">
    <location>
        <begin position="796"/>
        <end position="820"/>
    </location>
</feature>
<dbReference type="InParanoid" id="E3L2Z5"/>
<evidence type="ECO:0000256" key="4">
    <source>
        <dbReference type="ARBA" id="ARBA00022449"/>
    </source>
</evidence>
<feature type="transmembrane region" description="Helical" evidence="12">
    <location>
        <begin position="755"/>
        <end position="776"/>
    </location>
</feature>
<sequence length="1259" mass="138414">MTGCAHSAPAGDAMSSFHHDSEQKERNRKRYIRLHNLLGKLGQIVIWVLKPPNYHILRRFANLTQGPSEEVAYRDAGSLRDPIERLMLSSEGSELINPHRDEILNKYKDQLPLDVRRGQGAVEARGELFGSTASILHTPFVPRALSELETHIYGAGECVHLLGRVTYQLSGPHSAESISSAFQIHIRTTPCSSAQQDLLVKASGILVSKIGDCAHRKVIFPALKFGLGDQAHFKTNRQFGRIEFQTAQYSELEGVEPPSPSIITYLLDSLTLKKINILEESTIAFSKREFPRFRHALQCPLSRSSPTSSLEEKTLVSSWSRFDDKSFFELGKRNTLTPPHHHQFLSEKHLANPVVSQSLDRRNVSAQKVSLTNSLKTGTGSDLASASKKMYRIYTNVNSVYLAITLIPAFIICYGSFSSFLRERLYLSDAMLAVSFGVLMGPHVAGLIDPRSWGGGASFNEITLEITRIIVALDVFSAGVELPAAYILRHWQTMICLLGPVVLAGWFISGAFIILLVPALSYLEALVIAACVCPTDILLASSVVGNGRYAQKHVPPHLRHLLQAEAGANDGVAIILLYFTLFLLLRNNYSVGHAIGDWLLLGVLYHILVGIIMGAVAGIIARETLKFSKRKELIDKESMVAMYIALALMTAGVAILAGADDIMAAFACGTAFAWDHWFSEEIEASNFSQILSHLVNTSAFIYVGATIPFELWNEAALTLTGWKMVLLALSILLLRRLPVMILLRKLIPDLKTNKEAVFCGHFGPIGVSGLFISILATEKLPTPQIPARSSLDVLALTIQPIMYLLLCFSVFIHGLSVPFFNLGKNFGSRVNSLRRSGTFTSSIRSGRFNNFTRYDPTNIDHGVGTLQTEQQSLVASPPPSPTPTINSRAAYNRSIAISQITHVDVDCDSDAEETKGTHHNLNNPETQSLLKNQEKMPDGWVEPQPVQAANGTTMYKCGTHLIVERSDGKELEVWRLQPASVDKALGPAPLPGPSESSISRDLEGIGARSHLSDFCAQSASLVQLLPPAELNKNEKSTTHATSKDCPPVPGKVSGQKGLGGPQVSKEMDPTTSSSRAVDSEGESDEWVEDDQPALKRTTRPKSSRIRLRPRKFTSRPKRRMSCNSLKLADPMDKNRTLRDGSRTSMEQKLGSARSPSRTTSPAGRSIGGRSHKISAHRRSTLIKAETDAPFNQLTLAAKPNDEDTDKRKPFPIKESSRPPSPNLKNKGAEQVEARSRKRQGSQSQADPNRRVSFVDPSQR</sequence>
<gene>
    <name evidence="14" type="ORF">PGTG_17192</name>
</gene>
<name>E3L2Z5_PUCGT</name>
<feature type="transmembrane region" description="Helical" evidence="12">
    <location>
        <begin position="715"/>
        <end position="734"/>
    </location>
</feature>
<feature type="transmembrane region" description="Helical" evidence="12">
    <location>
        <begin position="525"/>
        <end position="545"/>
    </location>
</feature>
<feature type="transmembrane region" description="Helical" evidence="12">
    <location>
        <begin position="566"/>
        <end position="586"/>
    </location>
</feature>
<dbReference type="EMBL" id="DS178339">
    <property type="protein sequence ID" value="EFP90920.2"/>
    <property type="molecule type" value="Genomic_DNA"/>
</dbReference>
<evidence type="ECO:0000259" key="13">
    <source>
        <dbReference type="Pfam" id="PF00999"/>
    </source>
</evidence>
<comment type="similarity">
    <text evidence="2">Belongs to the fungal Na(+)/H(+) exchanger family.</text>
</comment>
<dbReference type="InterPro" id="IPR038770">
    <property type="entry name" value="Na+/solute_symporter_sf"/>
</dbReference>
<evidence type="ECO:0000256" key="2">
    <source>
        <dbReference type="ARBA" id="ARBA00005248"/>
    </source>
</evidence>
<feature type="compositionally biased region" description="Acidic residues" evidence="11">
    <location>
        <begin position="1079"/>
        <end position="1091"/>
    </location>
</feature>
<evidence type="ECO:0000256" key="10">
    <source>
        <dbReference type="ARBA" id="ARBA00023201"/>
    </source>
</evidence>
<evidence type="ECO:0000313" key="14">
    <source>
        <dbReference type="EMBL" id="EFP90920.2"/>
    </source>
</evidence>
<evidence type="ECO:0000256" key="9">
    <source>
        <dbReference type="ARBA" id="ARBA00023136"/>
    </source>
</evidence>
<feature type="compositionally biased region" description="Basic and acidic residues" evidence="11">
    <location>
        <begin position="1129"/>
        <end position="1141"/>
    </location>
</feature>
<keyword evidence="9 12" id="KW-0472">Membrane</keyword>
<keyword evidence="15" id="KW-1185">Reference proteome</keyword>
<dbReference type="PANTHER" id="PTHR31382">
    <property type="entry name" value="NA(+)/H(+) ANTIPORTER"/>
    <property type="match status" value="1"/>
</dbReference>
<protein>
    <recommendedName>
        <fullName evidence="13">Cation/H+ exchanger transmembrane domain-containing protein</fullName>
    </recommendedName>
</protein>
<evidence type="ECO:0000256" key="8">
    <source>
        <dbReference type="ARBA" id="ARBA00023065"/>
    </source>
</evidence>
<keyword evidence="4" id="KW-0050">Antiport</keyword>
<dbReference type="GO" id="GO:0015385">
    <property type="term" value="F:sodium:proton antiporter activity"/>
    <property type="evidence" value="ECO:0000318"/>
    <property type="project" value="GO_Central"/>
</dbReference>
<dbReference type="GO" id="GO:0120029">
    <property type="term" value="P:proton export across plasma membrane"/>
    <property type="evidence" value="ECO:0007669"/>
    <property type="project" value="InterPro"/>
</dbReference>
<keyword evidence="8" id="KW-0406">Ion transport</keyword>
<dbReference type="GO" id="GO:0030007">
    <property type="term" value="P:intracellular potassium ion homeostasis"/>
    <property type="evidence" value="ECO:0000318"/>
    <property type="project" value="GO_Central"/>
</dbReference>
<evidence type="ECO:0000256" key="6">
    <source>
        <dbReference type="ARBA" id="ARBA00022989"/>
    </source>
</evidence>
<feature type="compositionally biased region" description="Polar residues" evidence="11">
    <location>
        <begin position="1153"/>
        <end position="1162"/>
    </location>
</feature>
<evidence type="ECO:0000256" key="7">
    <source>
        <dbReference type="ARBA" id="ARBA00023053"/>
    </source>
</evidence>
<keyword evidence="10" id="KW-0739">Sodium transport</keyword>
<comment type="subcellular location">
    <subcellularLocation>
        <location evidence="1">Membrane</location>
        <topology evidence="1">Multi-pass membrane protein</topology>
    </subcellularLocation>
</comment>
<keyword evidence="6 12" id="KW-1133">Transmembrane helix</keyword>
<dbReference type="GO" id="GO:0042391">
    <property type="term" value="P:regulation of membrane potential"/>
    <property type="evidence" value="ECO:0007669"/>
    <property type="project" value="InterPro"/>
</dbReference>
<keyword evidence="5 12" id="KW-0812">Transmembrane</keyword>
<dbReference type="VEuPathDB" id="FungiDB:PGTG_17192"/>
<reference evidence="14" key="2">
    <citation type="submission" date="2012-02" db="EMBL/GenBank/DDBJ databases">
        <title>The Genome Sequence of Puccinia graminis f. sp. tritici Strain CRL 75-36-700-3.</title>
        <authorList>
            <consortium name="The Broad Institute Genome Sequencing Platform"/>
            <person name="Birren B."/>
            <person name="Lander E."/>
            <person name="Galagan J."/>
            <person name="Nusbaum C."/>
            <person name="Devon K."/>
            <person name="Cuomo C."/>
            <person name="Jaffe D."/>
            <person name="Butler J."/>
            <person name="Alvarez P."/>
            <person name="Gnerre S."/>
            <person name="Grabherr M."/>
            <person name="Mauceli E."/>
            <person name="Brockman W."/>
            <person name="Young S."/>
            <person name="LaButti K."/>
            <person name="Sykes S."/>
            <person name="DeCaprio D."/>
            <person name="Crawford M."/>
            <person name="Koehrsen M."/>
            <person name="Engels R."/>
            <person name="Montgomery P."/>
            <person name="Pearson M."/>
            <person name="Howarth C."/>
            <person name="Larson L."/>
            <person name="White J."/>
            <person name="Zeng Q."/>
            <person name="Kodira C."/>
            <person name="Yandava C."/>
            <person name="Alvarado L."/>
            <person name="O'Leary S."/>
            <person name="Szabo L."/>
            <person name="Dean R."/>
            <person name="Schein J."/>
        </authorList>
    </citation>
    <scope>NUCLEOTIDE SEQUENCE</scope>
    <source>
        <strain evidence="14">CRL 75-36-700-3</strain>
    </source>
</reference>
<feature type="compositionally biased region" description="Basic and acidic residues" evidence="11">
    <location>
        <begin position="1199"/>
        <end position="1208"/>
    </location>
</feature>
<dbReference type="Proteomes" id="UP000008783">
    <property type="component" value="Unassembled WGS sequence"/>
</dbReference>
<evidence type="ECO:0000256" key="1">
    <source>
        <dbReference type="ARBA" id="ARBA00004141"/>
    </source>
</evidence>
<proteinExistence type="inferred from homology"/>
<evidence type="ECO:0000313" key="15">
    <source>
        <dbReference type="Proteomes" id="UP000008783"/>
    </source>
</evidence>
<evidence type="ECO:0000256" key="5">
    <source>
        <dbReference type="ARBA" id="ARBA00022692"/>
    </source>
</evidence>
<organism evidence="14 15">
    <name type="scientific">Puccinia graminis f. sp. tritici (strain CRL 75-36-700-3 / race SCCL)</name>
    <name type="common">Black stem rust fungus</name>
    <dbReference type="NCBI Taxonomy" id="418459"/>
    <lineage>
        <taxon>Eukaryota</taxon>
        <taxon>Fungi</taxon>
        <taxon>Dikarya</taxon>
        <taxon>Basidiomycota</taxon>
        <taxon>Pucciniomycotina</taxon>
        <taxon>Pucciniomycetes</taxon>
        <taxon>Pucciniales</taxon>
        <taxon>Pucciniaceae</taxon>
        <taxon>Puccinia</taxon>
    </lineage>
</organism>
<dbReference type="Gene3D" id="1.20.1530.20">
    <property type="match status" value="1"/>
</dbReference>
<feature type="transmembrane region" description="Helical" evidence="12">
    <location>
        <begin position="598"/>
        <end position="620"/>
    </location>
</feature>
<feature type="transmembrane region" description="Helical" evidence="12">
    <location>
        <begin position="468"/>
        <end position="488"/>
    </location>
</feature>
<feature type="transmembrane region" description="Helical" evidence="12">
    <location>
        <begin position="399"/>
        <end position="417"/>
    </location>
</feature>
<feature type="region of interest" description="Disordered" evidence="11">
    <location>
        <begin position="1033"/>
        <end position="1259"/>
    </location>
</feature>
<dbReference type="KEGG" id="pgr:PGTG_17192"/>
<dbReference type="AlphaFoldDB" id="E3L2Z5"/>
<feature type="compositionally biased region" description="Basic residues" evidence="11">
    <location>
        <begin position="1096"/>
        <end position="1120"/>
    </location>
</feature>
<evidence type="ECO:0000256" key="11">
    <source>
        <dbReference type="SAM" id="MobiDB-lite"/>
    </source>
</evidence>
<feature type="domain" description="Cation/H+ exchanger transmembrane" evidence="13">
    <location>
        <begin position="421"/>
        <end position="819"/>
    </location>
</feature>
<dbReference type="OrthoDB" id="2190219at2759"/>
<feature type="transmembrane region" description="Helical" evidence="12">
    <location>
        <begin position="495"/>
        <end position="519"/>
    </location>
</feature>